<reference evidence="2" key="1">
    <citation type="journal article" date="2021" name="Proc. Natl. Acad. Sci. U.S.A.">
        <title>A Catalog of Tens of Thousands of Viruses from Human Metagenomes Reveals Hidden Associations with Chronic Diseases.</title>
        <authorList>
            <person name="Tisza M.J."/>
            <person name="Buck C.B."/>
        </authorList>
    </citation>
    <scope>NUCLEOTIDE SEQUENCE</scope>
    <source>
        <strain evidence="2">Ct8Hx23</strain>
    </source>
</reference>
<dbReference type="GO" id="GO:0005524">
    <property type="term" value="F:ATP binding"/>
    <property type="evidence" value="ECO:0007669"/>
    <property type="project" value="InterPro"/>
</dbReference>
<dbReference type="SUPFAM" id="SSF52540">
    <property type="entry name" value="P-loop containing nucleoside triphosphate hydrolases"/>
    <property type="match status" value="1"/>
</dbReference>
<dbReference type="InterPro" id="IPR002611">
    <property type="entry name" value="IstB_ATP-bd"/>
</dbReference>
<accession>A0A8S5P905</accession>
<name>A0A8S5P905_9CAUD</name>
<dbReference type="Gene3D" id="3.40.50.300">
    <property type="entry name" value="P-loop containing nucleotide triphosphate hydrolases"/>
    <property type="match status" value="1"/>
</dbReference>
<dbReference type="EMBL" id="BK015355">
    <property type="protein sequence ID" value="DAE02881.1"/>
    <property type="molecule type" value="Genomic_DNA"/>
</dbReference>
<dbReference type="PANTHER" id="PTHR30050:SF4">
    <property type="entry name" value="ATP-BINDING PROTEIN RV3427C IN INSERTION SEQUENCE-RELATED"/>
    <property type="match status" value="1"/>
</dbReference>
<evidence type="ECO:0000259" key="1">
    <source>
        <dbReference type="SMART" id="SM00382"/>
    </source>
</evidence>
<dbReference type="InterPro" id="IPR027417">
    <property type="entry name" value="P-loop_NTPase"/>
</dbReference>
<dbReference type="SMART" id="SM00382">
    <property type="entry name" value="AAA"/>
    <property type="match status" value="1"/>
</dbReference>
<evidence type="ECO:0000313" key="2">
    <source>
        <dbReference type="EMBL" id="DAE02881.1"/>
    </source>
</evidence>
<organism evidence="2">
    <name type="scientific">Siphoviridae sp. ct8Hx23</name>
    <dbReference type="NCBI Taxonomy" id="2825360"/>
    <lineage>
        <taxon>Viruses</taxon>
        <taxon>Duplodnaviria</taxon>
        <taxon>Heunggongvirae</taxon>
        <taxon>Uroviricota</taxon>
        <taxon>Caudoviricetes</taxon>
    </lineage>
</organism>
<dbReference type="GO" id="GO:0004386">
    <property type="term" value="F:helicase activity"/>
    <property type="evidence" value="ECO:0007669"/>
    <property type="project" value="UniProtKB-KW"/>
</dbReference>
<proteinExistence type="predicted"/>
<keyword evidence="2" id="KW-0347">Helicase</keyword>
<sequence>MTDNFAKMRAIDQREDVCQKHGRYTAYRLPNYQREIWTLCPLCEAEKREASLRLDAVRARAEIVRYQMEQLAGQAAIPKRFLDRSFQSFRTDTSGQKMVLEVCRAYVGTDWDKVSSSGRCLCITGRPGTGKTHLAVGMIREILNRGLPAVYTTVSDVFRRIKESYATAGLTEREAILAFAKPALLVIDEVGRQYGTQAERAMLFEVINARYVDMKPTVLVSNFDGQHLKEYLGDSIFSRLAEGGGKLLVLAGKDMRKEASHGVA</sequence>
<protein>
    <submittedName>
        <fullName evidence="2">Replicative helicase</fullName>
    </submittedName>
</protein>
<dbReference type="Pfam" id="PF01695">
    <property type="entry name" value="IstB_IS21"/>
    <property type="match status" value="1"/>
</dbReference>
<dbReference type="CDD" id="cd00009">
    <property type="entry name" value="AAA"/>
    <property type="match status" value="1"/>
</dbReference>
<dbReference type="PANTHER" id="PTHR30050">
    <property type="entry name" value="CHROMOSOMAL REPLICATION INITIATOR PROTEIN DNAA"/>
    <property type="match status" value="1"/>
</dbReference>
<keyword evidence="2" id="KW-0067">ATP-binding</keyword>
<dbReference type="InterPro" id="IPR003593">
    <property type="entry name" value="AAA+_ATPase"/>
</dbReference>
<keyword evidence="2" id="KW-0378">Hydrolase</keyword>
<feature type="domain" description="AAA+ ATPase" evidence="1">
    <location>
        <begin position="117"/>
        <end position="242"/>
    </location>
</feature>
<keyword evidence="2" id="KW-0547">Nucleotide-binding</keyword>
<dbReference type="GO" id="GO:0006260">
    <property type="term" value="P:DNA replication"/>
    <property type="evidence" value="ECO:0007669"/>
    <property type="project" value="TreeGrafter"/>
</dbReference>